<dbReference type="Proteomes" id="UP000030004">
    <property type="component" value="Unassembled WGS sequence"/>
</dbReference>
<dbReference type="OrthoDB" id="3477511at2"/>
<gene>
    <name evidence="4" type="ORF">ATO9_09955</name>
</gene>
<dbReference type="Pfam" id="PF03061">
    <property type="entry name" value="4HBT"/>
    <property type="match status" value="1"/>
</dbReference>
<dbReference type="RefSeq" id="WP_043747915.1">
    <property type="nucleotide sequence ID" value="NZ_AQQX01000003.1"/>
</dbReference>
<evidence type="ECO:0000313" key="5">
    <source>
        <dbReference type="Proteomes" id="UP000030004"/>
    </source>
</evidence>
<evidence type="ECO:0000256" key="2">
    <source>
        <dbReference type="ARBA" id="ARBA00022801"/>
    </source>
</evidence>
<comment type="caution">
    <text evidence="4">The sequence shown here is derived from an EMBL/GenBank/DDBJ whole genome shotgun (WGS) entry which is preliminary data.</text>
</comment>
<dbReference type="AlphaFoldDB" id="A0A0A0EIK6"/>
<dbReference type="InterPro" id="IPR039298">
    <property type="entry name" value="ACOT13"/>
</dbReference>
<proteinExistence type="inferred from homology"/>
<comment type="similarity">
    <text evidence="1">Belongs to the thioesterase PaaI family.</text>
</comment>
<protein>
    <recommendedName>
        <fullName evidence="3">Thioesterase domain-containing protein</fullName>
    </recommendedName>
</protein>
<dbReference type="InterPro" id="IPR003736">
    <property type="entry name" value="PAAI_dom"/>
</dbReference>
<dbReference type="CDD" id="cd03443">
    <property type="entry name" value="PaaI_thioesterase"/>
    <property type="match status" value="1"/>
</dbReference>
<keyword evidence="5" id="KW-1185">Reference proteome</keyword>
<evidence type="ECO:0000259" key="3">
    <source>
        <dbReference type="Pfam" id="PF03061"/>
    </source>
</evidence>
<organism evidence="4 5">
    <name type="scientific">Pseudooceanicola atlanticus</name>
    <dbReference type="NCBI Taxonomy" id="1461694"/>
    <lineage>
        <taxon>Bacteria</taxon>
        <taxon>Pseudomonadati</taxon>
        <taxon>Pseudomonadota</taxon>
        <taxon>Alphaproteobacteria</taxon>
        <taxon>Rhodobacterales</taxon>
        <taxon>Paracoccaceae</taxon>
        <taxon>Pseudooceanicola</taxon>
    </lineage>
</organism>
<name>A0A0A0EIK6_9RHOB</name>
<dbReference type="SUPFAM" id="SSF54637">
    <property type="entry name" value="Thioesterase/thiol ester dehydrase-isomerase"/>
    <property type="match status" value="1"/>
</dbReference>
<dbReference type="EMBL" id="AQQX01000003">
    <property type="protein sequence ID" value="KGM49007.1"/>
    <property type="molecule type" value="Genomic_DNA"/>
</dbReference>
<dbReference type="InterPro" id="IPR006683">
    <property type="entry name" value="Thioestr_dom"/>
</dbReference>
<dbReference type="NCBIfam" id="TIGR00369">
    <property type="entry name" value="unchar_dom_1"/>
    <property type="match status" value="1"/>
</dbReference>
<dbReference type="STRING" id="1461694.ATO9_09955"/>
<feature type="domain" description="Thioesterase" evidence="3">
    <location>
        <begin position="44"/>
        <end position="121"/>
    </location>
</feature>
<dbReference type="eggNOG" id="COG2050">
    <property type="taxonomic scope" value="Bacteria"/>
</dbReference>
<keyword evidence="2" id="KW-0378">Hydrolase</keyword>
<evidence type="ECO:0000256" key="1">
    <source>
        <dbReference type="ARBA" id="ARBA00008324"/>
    </source>
</evidence>
<reference evidence="4 5" key="1">
    <citation type="journal article" date="2015" name="Antonie Van Leeuwenhoek">
        <title>Pseudooceanicola atlanticus gen. nov. sp. nov., isolated from surface seawater of the Atlantic Ocean and reclassification of Oceanicola batsensis, Oceanicola marinus, Oceanicola nitratireducens, Oceanicola nanhaiensis, Oceanicola antarcticus and Oceanicola flagellatus, as Pseudooceanicola batsensis comb. nov., Pseudooceanicola marinus comb. nov., Pseudooceanicola nitratireducens comb. nov., Pseudooceanicola nanhaiensis comb. nov., Pseudooceanicola antarcticus comb. nov., and Pseudooceanicola flagellatus comb. nov.</title>
        <authorList>
            <person name="Lai Q."/>
            <person name="Li G."/>
            <person name="Liu X."/>
            <person name="Du Y."/>
            <person name="Sun F."/>
            <person name="Shao Z."/>
        </authorList>
    </citation>
    <scope>NUCLEOTIDE SEQUENCE [LARGE SCALE GENOMIC DNA]</scope>
    <source>
        <strain evidence="4 5">22II-s11g</strain>
    </source>
</reference>
<evidence type="ECO:0000313" key="4">
    <source>
        <dbReference type="EMBL" id="KGM49007.1"/>
    </source>
</evidence>
<accession>A0A0A0EIK6</accession>
<dbReference type="InterPro" id="IPR029069">
    <property type="entry name" value="HotDog_dom_sf"/>
</dbReference>
<dbReference type="Gene3D" id="3.10.129.10">
    <property type="entry name" value="Hotdog Thioesterase"/>
    <property type="match status" value="1"/>
</dbReference>
<dbReference type="PANTHER" id="PTHR21660">
    <property type="entry name" value="THIOESTERASE SUPERFAMILY MEMBER-RELATED"/>
    <property type="match status" value="1"/>
</dbReference>
<dbReference type="GO" id="GO:0047617">
    <property type="term" value="F:fatty acyl-CoA hydrolase activity"/>
    <property type="evidence" value="ECO:0007669"/>
    <property type="project" value="InterPro"/>
</dbReference>
<sequence>MNAPQGSPGYTGMLRLIGFAFDKRYEGGIEGHLDVREDHVNRAGTVHGGVYATMLDAVCSGAGMYCPHPGRMRVAVTLSLTVNYAGACSAGRIFAKGWVTKQGKSVYYSAGEIRDEDDNLLAHAVGTFKYVMNSGGPEGIPNPRENG</sequence>
<dbReference type="PANTHER" id="PTHR21660:SF1">
    <property type="entry name" value="ACYL-COENZYME A THIOESTERASE 13"/>
    <property type="match status" value="1"/>
</dbReference>